<evidence type="ECO:0000313" key="3">
    <source>
        <dbReference type="EMBL" id="VVM06210.1"/>
    </source>
</evidence>
<dbReference type="EMBL" id="CABFVA020000058">
    <property type="protein sequence ID" value="VVM06210.1"/>
    <property type="molecule type" value="Genomic_DNA"/>
</dbReference>
<dbReference type="Proteomes" id="UP000334923">
    <property type="component" value="Unassembled WGS sequence"/>
</dbReference>
<accession>A0A564FKJ6</accession>
<sequence>CSWREQPLLLTAVWAASWVFLAKKRLKSEPHRSRIETGMRLQNRQVLLARRPAGALRTDDFTVRTGELSEELAPGEILVRNLFVSIDPYQRLLAGGGETFTQAVSVGEPMPGWSAGEVIASREPGLSPGEKVVTYLGWQLFGICRGESVRKVGQRGLSLSAYLGVAGMPGVTAYRGIFDIGRPKAGETVVVSAAAGAVGSVA</sequence>
<feature type="domain" description="Oxidoreductase N-terminal" evidence="2">
    <location>
        <begin position="44"/>
        <end position="152"/>
    </location>
</feature>
<dbReference type="PANTHER" id="PTHR43205">
    <property type="entry name" value="PROSTAGLANDIN REDUCTASE"/>
    <property type="match status" value="1"/>
</dbReference>
<evidence type="ECO:0000313" key="4">
    <source>
        <dbReference type="Proteomes" id="UP000334923"/>
    </source>
</evidence>
<dbReference type="InterPro" id="IPR045010">
    <property type="entry name" value="MDR_fam"/>
</dbReference>
<reference evidence="3 4" key="1">
    <citation type="submission" date="2019-09" db="EMBL/GenBank/DDBJ databases">
        <authorList>
            <person name="Cremers G."/>
        </authorList>
    </citation>
    <scope>NUCLEOTIDE SEQUENCE [LARGE SCALE GENOMIC DNA]</scope>
    <source>
        <strain evidence="3">4A</strain>
    </source>
</reference>
<name>A0A564FKJ6_9BACT</name>
<keyword evidence="1 3" id="KW-0560">Oxidoreductase</keyword>
<keyword evidence="4" id="KW-1185">Reference proteome</keyword>
<gene>
    <name evidence="3" type="primary">yfmJ</name>
    <name evidence="3" type="ORF">MAMT_01052</name>
</gene>
<dbReference type="EC" id="1.-.-.-" evidence="3"/>
<dbReference type="InterPro" id="IPR011032">
    <property type="entry name" value="GroES-like_sf"/>
</dbReference>
<protein>
    <submittedName>
        <fullName evidence="3">Partial Putative NADP-dependent oxidoreductase YfmJ</fullName>
        <ecNumber evidence="3">1.-.-.-</ecNumber>
    </submittedName>
</protein>
<dbReference type="EMBL" id="CABFVA020000058">
    <property type="protein sequence ID" value="VVM06211.1"/>
    <property type="molecule type" value="Genomic_DNA"/>
</dbReference>
<dbReference type="InterPro" id="IPR041694">
    <property type="entry name" value="ADH_N_2"/>
</dbReference>
<dbReference type="PANTHER" id="PTHR43205:SF7">
    <property type="entry name" value="PROSTAGLANDIN REDUCTASE 1"/>
    <property type="match status" value="1"/>
</dbReference>
<dbReference type="Gene3D" id="3.90.180.10">
    <property type="entry name" value="Medium-chain alcohol dehydrogenases, catalytic domain"/>
    <property type="match status" value="1"/>
</dbReference>
<feature type="non-terminal residue" evidence="3">
    <location>
        <position position="202"/>
    </location>
</feature>
<dbReference type="SUPFAM" id="SSF50129">
    <property type="entry name" value="GroES-like"/>
    <property type="match status" value="1"/>
</dbReference>
<dbReference type="Gene3D" id="3.40.50.720">
    <property type="entry name" value="NAD(P)-binding Rossmann-like Domain"/>
    <property type="match status" value="1"/>
</dbReference>
<feature type="non-terminal residue" evidence="3">
    <location>
        <position position="1"/>
    </location>
</feature>
<proteinExistence type="predicted"/>
<dbReference type="GO" id="GO:0016628">
    <property type="term" value="F:oxidoreductase activity, acting on the CH-CH group of donors, NAD or NADP as acceptor"/>
    <property type="evidence" value="ECO:0007669"/>
    <property type="project" value="InterPro"/>
</dbReference>
<dbReference type="Pfam" id="PF16884">
    <property type="entry name" value="ADH_N_2"/>
    <property type="match status" value="1"/>
</dbReference>
<organism evidence="3 4">
    <name type="scientific">Methylacidimicrobium tartarophylax</name>
    <dbReference type="NCBI Taxonomy" id="1041768"/>
    <lineage>
        <taxon>Bacteria</taxon>
        <taxon>Pseudomonadati</taxon>
        <taxon>Verrucomicrobiota</taxon>
        <taxon>Methylacidimicrobium</taxon>
    </lineage>
</organism>
<evidence type="ECO:0000259" key="2">
    <source>
        <dbReference type="Pfam" id="PF16884"/>
    </source>
</evidence>
<evidence type="ECO:0000256" key="1">
    <source>
        <dbReference type="ARBA" id="ARBA00023002"/>
    </source>
</evidence>
<dbReference type="AlphaFoldDB" id="A0A564FKJ6"/>